<dbReference type="AlphaFoldDB" id="A0A1S1PRL8"/>
<comment type="caution">
    <text evidence="1">The sequence shown here is derived from an EMBL/GenBank/DDBJ whole genome shotgun (WGS) entry which is preliminary data.</text>
</comment>
<dbReference type="RefSeq" id="WP_071065717.1">
    <property type="nucleotide sequence ID" value="NZ_MAXA01000237.1"/>
</dbReference>
<organism evidence="1 2">
    <name type="scientific">Parafrankia soli</name>
    <dbReference type="NCBI Taxonomy" id="2599596"/>
    <lineage>
        <taxon>Bacteria</taxon>
        <taxon>Bacillati</taxon>
        <taxon>Actinomycetota</taxon>
        <taxon>Actinomycetes</taxon>
        <taxon>Frankiales</taxon>
        <taxon>Frankiaceae</taxon>
        <taxon>Parafrankia</taxon>
    </lineage>
</organism>
<dbReference type="EMBL" id="MAXA01000237">
    <property type="protein sequence ID" value="OHV23966.1"/>
    <property type="molecule type" value="Genomic_DNA"/>
</dbReference>
<name>A0A1S1PRL8_9ACTN</name>
<sequence length="97" mass="10377">MHTSDLLAEVNGDENLADVVARYTHVRQTVHDLMLADLPSALGRSREGVDGDSFVDSAELDSLFSQVGDLLREREELLDSLRAAGVTIANARIAAGG</sequence>
<evidence type="ECO:0000313" key="1">
    <source>
        <dbReference type="EMBL" id="OHV23966.1"/>
    </source>
</evidence>
<protein>
    <submittedName>
        <fullName evidence="1">Uncharacterized protein</fullName>
    </submittedName>
</protein>
<proteinExistence type="predicted"/>
<reference evidence="2" key="1">
    <citation type="submission" date="2016-07" db="EMBL/GenBank/DDBJ databases">
        <title>Frankia sp. NRRL B-16219 Genome sequencing.</title>
        <authorList>
            <person name="Ghodhbane-Gtari F."/>
            <person name="Swanson E."/>
            <person name="Gueddou A."/>
            <person name="Louati M."/>
            <person name="Nouioui I."/>
            <person name="Hezbri K."/>
            <person name="Abebe-Akele F."/>
            <person name="Simpson S."/>
            <person name="Morris K."/>
            <person name="Thomas K."/>
            <person name="Gtari M."/>
            <person name="Tisa L.S."/>
        </authorList>
    </citation>
    <scope>NUCLEOTIDE SEQUENCE [LARGE SCALE GENOMIC DNA]</scope>
    <source>
        <strain evidence="2">NRRL B-16219</strain>
    </source>
</reference>
<keyword evidence="2" id="KW-1185">Reference proteome</keyword>
<accession>A0A1S1PRL8</accession>
<gene>
    <name evidence="1" type="ORF">BBK14_23585</name>
</gene>
<dbReference type="Proteomes" id="UP000179769">
    <property type="component" value="Unassembled WGS sequence"/>
</dbReference>
<evidence type="ECO:0000313" key="2">
    <source>
        <dbReference type="Proteomes" id="UP000179769"/>
    </source>
</evidence>